<name>A0ABQ4BD48_9ACTN</name>
<gene>
    <name evidence="4" type="ORF">Apa02nite_047110</name>
</gene>
<proteinExistence type="predicted"/>
<dbReference type="RefSeq" id="WP_203826908.1">
    <property type="nucleotide sequence ID" value="NZ_BAAATY010000001.1"/>
</dbReference>
<dbReference type="PANTHER" id="PTHR40763">
    <property type="entry name" value="MEMBRANE PROTEIN-RELATED"/>
    <property type="match status" value="1"/>
</dbReference>
<protein>
    <recommendedName>
        <fullName evidence="3">DUF1707 domain-containing protein</fullName>
    </recommendedName>
</protein>
<dbReference type="Pfam" id="PF08044">
    <property type="entry name" value="DUF1707"/>
    <property type="match status" value="1"/>
</dbReference>
<organism evidence="4 5">
    <name type="scientific">Actinoplanes palleronii</name>
    <dbReference type="NCBI Taxonomy" id="113570"/>
    <lineage>
        <taxon>Bacteria</taxon>
        <taxon>Bacillati</taxon>
        <taxon>Actinomycetota</taxon>
        <taxon>Actinomycetes</taxon>
        <taxon>Micromonosporales</taxon>
        <taxon>Micromonosporaceae</taxon>
        <taxon>Actinoplanes</taxon>
    </lineage>
</organism>
<keyword evidence="5" id="KW-1185">Reference proteome</keyword>
<feature type="transmembrane region" description="Helical" evidence="2">
    <location>
        <begin position="113"/>
        <end position="131"/>
    </location>
</feature>
<dbReference type="Proteomes" id="UP000624709">
    <property type="component" value="Unassembled WGS sequence"/>
</dbReference>
<dbReference type="InterPro" id="IPR012551">
    <property type="entry name" value="DUF1707_SHOCT-like"/>
</dbReference>
<keyword evidence="2" id="KW-0472">Membrane</keyword>
<evidence type="ECO:0000256" key="2">
    <source>
        <dbReference type="SAM" id="Phobius"/>
    </source>
</evidence>
<evidence type="ECO:0000313" key="5">
    <source>
        <dbReference type="Proteomes" id="UP000624709"/>
    </source>
</evidence>
<dbReference type="PANTHER" id="PTHR40763:SF4">
    <property type="entry name" value="DUF1707 DOMAIN-CONTAINING PROTEIN"/>
    <property type="match status" value="1"/>
</dbReference>
<reference evidence="4 5" key="1">
    <citation type="submission" date="2021-01" db="EMBL/GenBank/DDBJ databases">
        <title>Whole genome shotgun sequence of Actinoplanes palleronii NBRC 14916.</title>
        <authorList>
            <person name="Komaki H."/>
            <person name="Tamura T."/>
        </authorList>
    </citation>
    <scope>NUCLEOTIDE SEQUENCE [LARGE SCALE GENOMIC DNA]</scope>
    <source>
        <strain evidence="4 5">NBRC 14916</strain>
    </source>
</reference>
<feature type="domain" description="DUF1707" evidence="3">
    <location>
        <begin position="15"/>
        <end position="67"/>
    </location>
</feature>
<evidence type="ECO:0000256" key="1">
    <source>
        <dbReference type="SAM" id="MobiDB-lite"/>
    </source>
</evidence>
<evidence type="ECO:0000259" key="3">
    <source>
        <dbReference type="Pfam" id="PF08044"/>
    </source>
</evidence>
<evidence type="ECO:0000313" key="4">
    <source>
        <dbReference type="EMBL" id="GIE68603.1"/>
    </source>
</evidence>
<keyword evidence="2" id="KW-0812">Transmembrane</keyword>
<accession>A0ABQ4BD48</accession>
<sequence>MHPDTAIRSGPATRLRTSDTEREEVAEILRAAMTEGRLGLDEGEQRLAGAYGATYRDELTTLTVDLPHGGRQALSRMPHRRAATRRSLQRHASFILIAAGLLTALWVLSGAQFFWPAIPLFFLVMGLIRHARWGRYQFRYSHEMHARP</sequence>
<keyword evidence="2" id="KW-1133">Transmembrane helix</keyword>
<comment type="caution">
    <text evidence="4">The sequence shown here is derived from an EMBL/GenBank/DDBJ whole genome shotgun (WGS) entry which is preliminary data.</text>
</comment>
<dbReference type="EMBL" id="BOMS01000071">
    <property type="protein sequence ID" value="GIE68603.1"/>
    <property type="molecule type" value="Genomic_DNA"/>
</dbReference>
<feature type="transmembrane region" description="Helical" evidence="2">
    <location>
        <begin position="88"/>
        <end position="107"/>
    </location>
</feature>
<feature type="region of interest" description="Disordered" evidence="1">
    <location>
        <begin position="1"/>
        <end position="20"/>
    </location>
</feature>